<dbReference type="EMBL" id="QSWH01000003">
    <property type="protein sequence ID" value="RRR23450.1"/>
    <property type="molecule type" value="Genomic_DNA"/>
</dbReference>
<evidence type="ECO:0000313" key="1">
    <source>
        <dbReference type="EMBL" id="AXK47128.1"/>
    </source>
</evidence>
<gene>
    <name evidence="1" type="ORF">DWV08_02160</name>
    <name evidence="2" type="ORF">DXU92_07290</name>
</gene>
<dbReference type="EMBL" id="CP031356">
    <property type="protein sequence ID" value="AXK47128.1"/>
    <property type="molecule type" value="Genomic_DNA"/>
</dbReference>
<reference evidence="2 4" key="2">
    <citation type="submission" date="2018-08" db="EMBL/GenBank/DDBJ databases">
        <title>Brachybacterium saurashtrense DSM 23186.</title>
        <authorList>
            <person name="Li Y."/>
        </authorList>
    </citation>
    <scope>NUCLEOTIDE SEQUENCE [LARGE SCALE GENOMIC DNA]</scope>
    <source>
        <strain evidence="2 4">DSM 23186</strain>
    </source>
</reference>
<accession>A0A345YT76</accession>
<organism evidence="2 4">
    <name type="scientific">Brachybacterium saurashtrense</name>
    <dbReference type="NCBI Taxonomy" id="556288"/>
    <lineage>
        <taxon>Bacteria</taxon>
        <taxon>Bacillati</taxon>
        <taxon>Actinomycetota</taxon>
        <taxon>Actinomycetes</taxon>
        <taxon>Micrococcales</taxon>
        <taxon>Dermabacteraceae</taxon>
        <taxon>Brachybacterium</taxon>
    </lineage>
</organism>
<dbReference type="KEGG" id="bsau:DWV08_02160"/>
<evidence type="ECO:0000313" key="3">
    <source>
        <dbReference type="Proteomes" id="UP000254236"/>
    </source>
</evidence>
<dbReference type="PROSITE" id="PS51257">
    <property type="entry name" value="PROKAR_LIPOPROTEIN"/>
    <property type="match status" value="1"/>
</dbReference>
<reference evidence="1 3" key="1">
    <citation type="submission" date="2018-07" db="EMBL/GenBank/DDBJ databases">
        <title>Brachybacterium saurashtrense DSM 23186 genome sequence.</title>
        <authorList>
            <person name="Guo L."/>
        </authorList>
    </citation>
    <scope>NUCLEOTIDE SEQUENCE [LARGE SCALE GENOMIC DNA]</scope>
    <source>
        <strain evidence="1 3">DSM 23186</strain>
    </source>
</reference>
<sequence>MSMVSRRGALGGAAAAAAMMLSGCGLSGKDVSAEAQEAAAAVDGVTSAVLEQKLGSRFQSLLRGRLAIAESGHEAGLAVYDEAMRAVVTVIHDRLDDETARRMQVGGIIGVLTERAELDALDLDPDMPVEDPRLDRVSAGAFYARYGLG</sequence>
<dbReference type="PROSITE" id="PS51318">
    <property type="entry name" value="TAT"/>
    <property type="match status" value="1"/>
</dbReference>
<dbReference type="Proteomes" id="UP000282185">
    <property type="component" value="Unassembled WGS sequence"/>
</dbReference>
<evidence type="ECO:0000313" key="4">
    <source>
        <dbReference type="Proteomes" id="UP000282185"/>
    </source>
</evidence>
<protein>
    <submittedName>
        <fullName evidence="2">Uncharacterized protein</fullName>
    </submittedName>
</protein>
<dbReference type="Proteomes" id="UP000254236">
    <property type="component" value="Chromosome"/>
</dbReference>
<keyword evidence="3" id="KW-1185">Reference proteome</keyword>
<dbReference type="OrthoDB" id="4794180at2"/>
<proteinExistence type="predicted"/>
<name>A0A345YT76_9MICO</name>
<dbReference type="InterPro" id="IPR006311">
    <property type="entry name" value="TAT_signal"/>
</dbReference>
<evidence type="ECO:0000313" key="2">
    <source>
        <dbReference type="EMBL" id="RRR23450.1"/>
    </source>
</evidence>
<dbReference type="AlphaFoldDB" id="A0A345YT76"/>